<name>A0A2K2UCU9_9ACTN</name>
<dbReference type="AlphaFoldDB" id="A0A2K2UCU9"/>
<accession>A0A2K2UCU9</accession>
<evidence type="ECO:0000256" key="2">
    <source>
        <dbReference type="ARBA" id="ARBA00023235"/>
    </source>
</evidence>
<dbReference type="RefSeq" id="WP_103264636.1">
    <property type="nucleotide sequence ID" value="NZ_CABMLE010000003.1"/>
</dbReference>
<keyword evidence="4" id="KW-1185">Reference proteome</keyword>
<keyword evidence="2" id="KW-0413">Isomerase</keyword>
<evidence type="ECO:0000256" key="1">
    <source>
        <dbReference type="ARBA" id="ARBA00010219"/>
    </source>
</evidence>
<dbReference type="SUPFAM" id="SSF54506">
    <property type="entry name" value="Diaminopimelate epimerase-like"/>
    <property type="match status" value="1"/>
</dbReference>
<dbReference type="EMBL" id="PPEK01000003">
    <property type="protein sequence ID" value="PNV68157.1"/>
    <property type="molecule type" value="Genomic_DNA"/>
</dbReference>
<dbReference type="GO" id="GO:0005829">
    <property type="term" value="C:cytosol"/>
    <property type="evidence" value="ECO:0007669"/>
    <property type="project" value="TreeGrafter"/>
</dbReference>
<sequence length="114" mass="12587">MGNPHAVCFVDDFLSLSDELFADPASKGLRTFVVARVGVFFESHRLFPEKSNIEFAVIQANNIVMRVFERGCGETKGCSKPYVASRKQCCIVYSSSIGYGMMSDKGDHARIAPE</sequence>
<protein>
    <submittedName>
        <fullName evidence="3">Uncharacterized protein</fullName>
    </submittedName>
</protein>
<evidence type="ECO:0000313" key="3">
    <source>
        <dbReference type="EMBL" id="PNV68157.1"/>
    </source>
</evidence>
<reference evidence="4" key="1">
    <citation type="submission" date="2018-01" db="EMBL/GenBank/DDBJ databases">
        <title>Rubneribacter badeniensis gen. nov., sp. nov., and Colonibacter rubneri, gen. nov., sp. nov., WGS of new members of the Eggerthellaceae.</title>
        <authorList>
            <person name="Danylec N."/>
            <person name="Stoll D.A."/>
            <person name="Doetsch A."/>
            <person name="Kulling S.E."/>
            <person name="Huch M."/>
        </authorList>
    </citation>
    <scope>NUCLEOTIDE SEQUENCE [LARGE SCALE GENOMIC DNA]</scope>
    <source>
        <strain evidence="4">ResAG-96</strain>
    </source>
</reference>
<dbReference type="GO" id="GO:0009089">
    <property type="term" value="P:lysine biosynthetic process via diaminopimelate"/>
    <property type="evidence" value="ECO:0007669"/>
    <property type="project" value="InterPro"/>
</dbReference>
<proteinExistence type="inferred from homology"/>
<dbReference type="PANTHER" id="PTHR31689">
    <property type="entry name" value="DIAMINOPIMELATE EPIMERASE, CHLOROPLASTIC"/>
    <property type="match status" value="1"/>
</dbReference>
<comment type="caution">
    <text evidence="3">The sequence shown here is derived from an EMBL/GenBank/DDBJ whole genome shotgun (WGS) entry which is preliminary data.</text>
</comment>
<organism evidence="3 4">
    <name type="scientific">Enteroscipio rubneri</name>
    <dbReference type="NCBI Taxonomy" id="2070686"/>
    <lineage>
        <taxon>Bacteria</taxon>
        <taxon>Bacillati</taxon>
        <taxon>Actinomycetota</taxon>
        <taxon>Coriobacteriia</taxon>
        <taxon>Eggerthellales</taxon>
        <taxon>Eggerthellaceae</taxon>
        <taxon>Enteroscipio</taxon>
    </lineage>
</organism>
<dbReference type="GO" id="GO:0008837">
    <property type="term" value="F:diaminopimelate epimerase activity"/>
    <property type="evidence" value="ECO:0007669"/>
    <property type="project" value="InterPro"/>
</dbReference>
<dbReference type="Gene3D" id="3.10.310.10">
    <property type="entry name" value="Diaminopimelate Epimerase, Chain A, domain 1"/>
    <property type="match status" value="1"/>
</dbReference>
<comment type="similarity">
    <text evidence="1">Belongs to the diaminopimelate epimerase family.</text>
</comment>
<dbReference type="OrthoDB" id="9805408at2"/>
<dbReference type="PANTHER" id="PTHR31689:SF0">
    <property type="entry name" value="DIAMINOPIMELATE EPIMERASE"/>
    <property type="match status" value="1"/>
</dbReference>
<evidence type="ECO:0000313" key="4">
    <source>
        <dbReference type="Proteomes" id="UP000236197"/>
    </source>
</evidence>
<dbReference type="Proteomes" id="UP000236197">
    <property type="component" value="Unassembled WGS sequence"/>
</dbReference>
<gene>
    <name evidence="3" type="ORF">C2L71_04855</name>
</gene>
<dbReference type="InterPro" id="IPR001653">
    <property type="entry name" value="DAP_epimerase_DapF"/>
</dbReference>